<evidence type="ECO:0000313" key="1">
    <source>
        <dbReference type="EMBL" id="PYZ96745.1"/>
    </source>
</evidence>
<name>A0A2W0HH42_9BACI</name>
<comment type="caution">
    <text evidence="1">The sequence shown here is derived from an EMBL/GenBank/DDBJ whole genome shotgun (WGS) entry which is preliminary data.</text>
</comment>
<dbReference type="AlphaFoldDB" id="A0A2W0HH42"/>
<accession>A0A2W0HH42</accession>
<gene>
    <name evidence="1" type="ORF">CR205_13735</name>
</gene>
<dbReference type="Proteomes" id="UP000248066">
    <property type="component" value="Unassembled WGS sequence"/>
</dbReference>
<evidence type="ECO:0000313" key="2">
    <source>
        <dbReference type="Proteomes" id="UP000248066"/>
    </source>
</evidence>
<proteinExistence type="predicted"/>
<dbReference type="EMBL" id="PDOF01000002">
    <property type="protein sequence ID" value="PYZ96745.1"/>
    <property type="molecule type" value="Genomic_DNA"/>
</dbReference>
<protein>
    <submittedName>
        <fullName evidence="1">Uncharacterized protein</fullName>
    </submittedName>
</protein>
<reference evidence="1 2" key="1">
    <citation type="submission" date="2017-10" db="EMBL/GenBank/DDBJ databases">
        <title>Bacillus sp. nov., a halophilic bacterium isolated from a Yangshapao Lake.</title>
        <authorList>
            <person name="Wang H."/>
        </authorList>
    </citation>
    <scope>NUCLEOTIDE SEQUENCE [LARGE SCALE GENOMIC DNA]</scope>
    <source>
        <strain evidence="1 2">YSP-3</strain>
    </source>
</reference>
<organism evidence="1 2">
    <name type="scientific">Alteribacter lacisalsi</name>
    <dbReference type="NCBI Taxonomy" id="2045244"/>
    <lineage>
        <taxon>Bacteria</taxon>
        <taxon>Bacillati</taxon>
        <taxon>Bacillota</taxon>
        <taxon>Bacilli</taxon>
        <taxon>Bacillales</taxon>
        <taxon>Bacillaceae</taxon>
        <taxon>Alteribacter</taxon>
    </lineage>
</organism>
<keyword evidence="2" id="KW-1185">Reference proteome</keyword>
<sequence length="93" mass="10407">MHGETIQQELLKLKKTFFKKAVLMSVVDFRSQSSFSAGTTAASSGEIALRGLHMVLLPLRVKLRSWMCRSRSQLIHEGNALCCSRRSGARSLR</sequence>